<dbReference type="Proteomes" id="UP000037904">
    <property type="component" value="Unassembled WGS sequence"/>
</dbReference>
<comment type="subcellular location">
    <subcellularLocation>
        <location evidence="1">Membrane</location>
    </subcellularLocation>
</comment>
<dbReference type="EMBL" id="JXCE01000768">
    <property type="protein sequence ID" value="KPA36062.1"/>
    <property type="molecule type" value="Genomic_DNA"/>
</dbReference>
<dbReference type="PANTHER" id="PTHR48261:SF2">
    <property type="entry name" value="ACETYLGLUCOSAMINYLTRANSFERASE"/>
    <property type="match status" value="1"/>
</dbReference>
<dbReference type="Gene3D" id="3.90.550.10">
    <property type="entry name" value="Spore Coat Polysaccharide Biosynthesis Protein SpsA, Chain A"/>
    <property type="match status" value="1"/>
</dbReference>
<dbReference type="GO" id="GO:0016020">
    <property type="term" value="C:membrane"/>
    <property type="evidence" value="ECO:0007669"/>
    <property type="project" value="UniProtKB-SubCell"/>
</dbReference>
<keyword evidence="4" id="KW-1015">Disulfide bond</keyword>
<comment type="caution">
    <text evidence="9">The sequence shown here is derived from an EMBL/GenBank/DDBJ whole genome shotgun (WGS) entry which is preliminary data.</text>
</comment>
<evidence type="ECO:0000259" key="7">
    <source>
        <dbReference type="Pfam" id="PF09258"/>
    </source>
</evidence>
<organism evidence="9 10">
    <name type="scientific">Fusarium langsethiae</name>
    <dbReference type="NCBI Taxonomy" id="179993"/>
    <lineage>
        <taxon>Eukaryota</taxon>
        <taxon>Fungi</taxon>
        <taxon>Dikarya</taxon>
        <taxon>Ascomycota</taxon>
        <taxon>Pezizomycotina</taxon>
        <taxon>Sordariomycetes</taxon>
        <taxon>Hypocreomycetidae</taxon>
        <taxon>Hypocreales</taxon>
        <taxon>Nectriaceae</taxon>
        <taxon>Fusarium</taxon>
    </lineage>
</organism>
<evidence type="ECO:0000259" key="8">
    <source>
        <dbReference type="Pfam" id="PF20516"/>
    </source>
</evidence>
<feature type="domain" description="Glycosyl transferase 64" evidence="7">
    <location>
        <begin position="494"/>
        <end position="697"/>
    </location>
</feature>
<dbReference type="GO" id="GO:0016757">
    <property type="term" value="F:glycosyltransferase activity"/>
    <property type="evidence" value="ECO:0007669"/>
    <property type="project" value="InterPro"/>
</dbReference>
<feature type="region of interest" description="Disordered" evidence="5">
    <location>
        <begin position="24"/>
        <end position="122"/>
    </location>
</feature>
<evidence type="ECO:0000256" key="5">
    <source>
        <dbReference type="SAM" id="MobiDB-lite"/>
    </source>
</evidence>
<evidence type="ECO:0000313" key="9">
    <source>
        <dbReference type="EMBL" id="KPA36062.1"/>
    </source>
</evidence>
<evidence type="ECO:0000256" key="6">
    <source>
        <dbReference type="SAM" id="Phobius"/>
    </source>
</evidence>
<sequence>MKDYKTQLAEYIEGWLNTFIAESTSPSCGQKRDAPSSSILNWGDMPTPPSSETPTKSRRRSPKRQRQDDILEGILEDASLDEQTPTGPTRRLQMTIPTRPFSNPPSLPSSSSASNRSRSISPVKQSTLKLLKKPVNFVVIKKSLFRGIMQKTYKKISDIADGDKFIPQAVLEELDASDEDIRERYFFSHPSDKAQSYIEELAAIREIQQVAKSRKDLGASESAWNVDVHGPLMKLALKDFGCANREILTQARISPPFIPEMRTDSCYNIMSSKMIDWGITVRPSASTARHISKVIDALPDDMRTINQTTYGPVRTDPIAVPMETKIATGHIEEARIQLALWVAAWHKRMAALRMSDEQIITLPLIIVMEHEWKLMFACDQVNSISILGFVQSEYSRGLLLPYERFKHQLLESISHYHGFFRSRFSRRIFIMLVVLSMIMSIIIVSIRGSESDKSLSLAGLLSRRATCSSTKQKGRQDIWDKAKAKYSDLSDDKFTITMLTHRRPKELNYTLTALLEEKIPSLHEIIIVWGDLEAEPPMNFESRHKVPVRFRVALEESLNEKLRPDHDIKAQAILSTDDDVYYQPKDLEFVFQAWRKFGRDRLTGALARCSGIDADGDYKYTFCSGKERDNYSMVLTNLSFTHVSFLEYYWSDDSTMTKVRDYVSLVFNGEDIALNYVQGLLTGHGPLLVNGREKYVNLAPQKVLAQNPAT</sequence>
<feature type="compositionally biased region" description="Low complexity" evidence="5">
    <location>
        <begin position="108"/>
        <end position="122"/>
    </location>
</feature>
<dbReference type="OrthoDB" id="5244165at2759"/>
<feature type="domain" description="PD-(D/E)XK nuclease-like" evidence="8">
    <location>
        <begin position="172"/>
        <end position="380"/>
    </location>
</feature>
<dbReference type="PANTHER" id="PTHR48261">
    <property type="entry name" value="ACETYLGLUCOSAMINYLTRANSFERASE"/>
    <property type="match status" value="1"/>
</dbReference>
<keyword evidence="3 6" id="KW-0472">Membrane</keyword>
<keyword evidence="6" id="KW-1133">Transmembrane helix</keyword>
<protein>
    <submittedName>
        <fullName evidence="9">Exostosin 3</fullName>
    </submittedName>
</protein>
<keyword evidence="6" id="KW-0812">Transmembrane</keyword>
<dbReference type="AlphaFoldDB" id="A0A0M9EN15"/>
<evidence type="ECO:0000256" key="2">
    <source>
        <dbReference type="ARBA" id="ARBA00022679"/>
    </source>
</evidence>
<dbReference type="Pfam" id="PF20516">
    <property type="entry name" value="PDDEXK_12"/>
    <property type="match status" value="1"/>
</dbReference>
<dbReference type="InterPro" id="IPR046797">
    <property type="entry name" value="PDDEXK_12"/>
</dbReference>
<keyword evidence="2" id="KW-0808">Transferase</keyword>
<feature type="compositionally biased region" description="Acidic residues" evidence="5">
    <location>
        <begin position="70"/>
        <end position="80"/>
    </location>
</feature>
<evidence type="ECO:0000256" key="1">
    <source>
        <dbReference type="ARBA" id="ARBA00004370"/>
    </source>
</evidence>
<reference evidence="9 10" key="1">
    <citation type="submission" date="2015-04" db="EMBL/GenBank/DDBJ databases">
        <title>The draft genome sequence of Fusarium langsethiae, a T-2/HT-2 mycotoxin producer.</title>
        <authorList>
            <person name="Lysoe E."/>
            <person name="Divon H.H."/>
            <person name="Terzi V."/>
            <person name="Orru L."/>
            <person name="Lamontanara A."/>
            <person name="Kolseth A.-K."/>
            <person name="Frandsen R.J."/>
            <person name="Nielsen K."/>
            <person name="Thrane U."/>
        </authorList>
    </citation>
    <scope>NUCLEOTIDE SEQUENCE [LARGE SCALE GENOMIC DNA]</scope>
    <source>
        <strain evidence="9 10">Fl201059</strain>
    </source>
</reference>
<name>A0A0M9EN15_FUSLA</name>
<gene>
    <name evidence="9" type="ORF">FLAG1_11192</name>
</gene>
<keyword evidence="10" id="KW-1185">Reference proteome</keyword>
<evidence type="ECO:0000256" key="3">
    <source>
        <dbReference type="ARBA" id="ARBA00023136"/>
    </source>
</evidence>
<dbReference type="Pfam" id="PF09258">
    <property type="entry name" value="Glyco_transf_64"/>
    <property type="match status" value="1"/>
</dbReference>
<accession>A0A0M9EN15</accession>
<feature type="transmembrane region" description="Helical" evidence="6">
    <location>
        <begin position="428"/>
        <end position="446"/>
    </location>
</feature>
<dbReference type="InterPro" id="IPR029044">
    <property type="entry name" value="Nucleotide-diphossugar_trans"/>
</dbReference>
<evidence type="ECO:0000256" key="4">
    <source>
        <dbReference type="ARBA" id="ARBA00023157"/>
    </source>
</evidence>
<dbReference type="SUPFAM" id="SSF53448">
    <property type="entry name" value="Nucleotide-diphospho-sugar transferases"/>
    <property type="match status" value="1"/>
</dbReference>
<dbReference type="InterPro" id="IPR004263">
    <property type="entry name" value="Exostosin"/>
</dbReference>
<evidence type="ECO:0000313" key="10">
    <source>
        <dbReference type="Proteomes" id="UP000037904"/>
    </source>
</evidence>
<dbReference type="InterPro" id="IPR015338">
    <property type="entry name" value="GT64_dom"/>
</dbReference>
<proteinExistence type="predicted"/>